<dbReference type="WBParaSite" id="PgE109_g001_t01">
    <property type="protein sequence ID" value="PgE109_g001_t01"/>
    <property type="gene ID" value="PgE109_g001"/>
</dbReference>
<sequence>MPRSPTKPIISFIQQSRTLQFIVNKVRPSLWVLHHPEQFSILCHSSGQRLLCVR</sequence>
<keyword evidence="1" id="KW-1185">Reference proteome</keyword>
<dbReference type="Proteomes" id="UP000887569">
    <property type="component" value="Unplaced"/>
</dbReference>
<accession>A0A915A0F9</accession>
<organism evidence="1 2">
    <name type="scientific">Parascaris univalens</name>
    <name type="common">Nematode worm</name>
    <dbReference type="NCBI Taxonomy" id="6257"/>
    <lineage>
        <taxon>Eukaryota</taxon>
        <taxon>Metazoa</taxon>
        <taxon>Ecdysozoa</taxon>
        <taxon>Nematoda</taxon>
        <taxon>Chromadorea</taxon>
        <taxon>Rhabditida</taxon>
        <taxon>Spirurina</taxon>
        <taxon>Ascaridomorpha</taxon>
        <taxon>Ascaridoidea</taxon>
        <taxon>Ascarididae</taxon>
        <taxon>Parascaris</taxon>
    </lineage>
</organism>
<name>A0A915A0F9_PARUN</name>
<protein>
    <submittedName>
        <fullName evidence="2">Uncharacterized protein</fullName>
    </submittedName>
</protein>
<dbReference type="AlphaFoldDB" id="A0A915A0F9"/>
<evidence type="ECO:0000313" key="2">
    <source>
        <dbReference type="WBParaSite" id="PgE109_g001_t01"/>
    </source>
</evidence>
<proteinExistence type="predicted"/>
<evidence type="ECO:0000313" key="1">
    <source>
        <dbReference type="Proteomes" id="UP000887569"/>
    </source>
</evidence>
<reference evidence="2" key="1">
    <citation type="submission" date="2022-11" db="UniProtKB">
        <authorList>
            <consortium name="WormBaseParasite"/>
        </authorList>
    </citation>
    <scope>IDENTIFICATION</scope>
</reference>